<evidence type="ECO:0000259" key="3">
    <source>
        <dbReference type="SMART" id="SM00062"/>
    </source>
</evidence>
<feature type="chain" id="PRO_5046866311" evidence="2">
    <location>
        <begin position="19"/>
        <end position="252"/>
    </location>
</feature>
<organism evidence="4 5">
    <name type="scientific">Bacteriovorax antarcticus</name>
    <dbReference type="NCBI Taxonomy" id="3088717"/>
    <lineage>
        <taxon>Bacteria</taxon>
        <taxon>Pseudomonadati</taxon>
        <taxon>Bdellovibrionota</taxon>
        <taxon>Bacteriovoracia</taxon>
        <taxon>Bacteriovoracales</taxon>
        <taxon>Bacteriovoracaceae</taxon>
        <taxon>Bacteriovorax</taxon>
    </lineage>
</organism>
<evidence type="ECO:0000313" key="4">
    <source>
        <dbReference type="EMBL" id="MEA9357871.1"/>
    </source>
</evidence>
<feature type="signal peptide" evidence="2">
    <location>
        <begin position="1"/>
        <end position="18"/>
    </location>
</feature>
<name>A0ABU5VXY9_9BACT</name>
<dbReference type="PANTHER" id="PTHR35936">
    <property type="entry name" value="MEMBRANE-BOUND LYTIC MUREIN TRANSGLYCOSYLASE F"/>
    <property type="match status" value="1"/>
</dbReference>
<gene>
    <name evidence="4" type="ORF">SHI21_16695</name>
</gene>
<sequence>MKIVIVLLLSAFCFATQAESLRIATGEYVPYTGENIPNQGISSMVVRAVFKELKQDIHLEFMPWKRVMMLVENGTVDGSYPWSANSERLKNYYFSTPIHQYRIFSFTKKGNEFNTAKSLTGKTICIPDGWDKSPFNSLIEKSKMKVFSPGTVESCFGMLALGRVDIIFINELVGKYVVDKLFGKKSPLVASEKDYLREGNELHFMVSRKSPNGKKIISDFNRGLERIKANGVYDAIVSVISTCVTCNQLGSL</sequence>
<dbReference type="Gene3D" id="3.40.190.10">
    <property type="entry name" value="Periplasmic binding protein-like II"/>
    <property type="match status" value="2"/>
</dbReference>
<dbReference type="PANTHER" id="PTHR35936:SF25">
    <property type="entry name" value="ABC TRANSPORTER SUBSTRATE-BINDING PROTEIN"/>
    <property type="match status" value="1"/>
</dbReference>
<dbReference type="RefSeq" id="WP_323578051.1">
    <property type="nucleotide sequence ID" value="NZ_JAYGJQ010000002.1"/>
</dbReference>
<evidence type="ECO:0000256" key="1">
    <source>
        <dbReference type="ARBA" id="ARBA00022729"/>
    </source>
</evidence>
<feature type="domain" description="Solute-binding protein family 3/N-terminal" evidence="3">
    <location>
        <begin position="20"/>
        <end position="240"/>
    </location>
</feature>
<evidence type="ECO:0000313" key="5">
    <source>
        <dbReference type="Proteomes" id="UP001302274"/>
    </source>
</evidence>
<protein>
    <submittedName>
        <fullName evidence="4">Transporter substrate-binding domain-containing protein</fullName>
    </submittedName>
</protein>
<reference evidence="4 5" key="1">
    <citation type="submission" date="2023-11" db="EMBL/GenBank/DDBJ databases">
        <title>A Novel Polar Bacteriovorax (B. antarcticus) Isolated from the Biocrust in Antarctica.</title>
        <authorList>
            <person name="Mun W."/>
            <person name="Choi S.Y."/>
            <person name="Mitchell R.J."/>
        </authorList>
    </citation>
    <scope>NUCLEOTIDE SEQUENCE [LARGE SCALE GENOMIC DNA]</scope>
    <source>
        <strain evidence="4 5">PP10</strain>
    </source>
</reference>
<dbReference type="SUPFAM" id="SSF53850">
    <property type="entry name" value="Periplasmic binding protein-like II"/>
    <property type="match status" value="1"/>
</dbReference>
<keyword evidence="5" id="KW-1185">Reference proteome</keyword>
<dbReference type="Proteomes" id="UP001302274">
    <property type="component" value="Unassembled WGS sequence"/>
</dbReference>
<accession>A0ABU5VXY9</accession>
<dbReference type="SMART" id="SM00062">
    <property type="entry name" value="PBPb"/>
    <property type="match status" value="1"/>
</dbReference>
<comment type="caution">
    <text evidence="4">The sequence shown here is derived from an EMBL/GenBank/DDBJ whole genome shotgun (WGS) entry which is preliminary data.</text>
</comment>
<dbReference type="EMBL" id="JAYGJQ010000002">
    <property type="protein sequence ID" value="MEA9357871.1"/>
    <property type="molecule type" value="Genomic_DNA"/>
</dbReference>
<keyword evidence="1 2" id="KW-0732">Signal</keyword>
<evidence type="ECO:0000256" key="2">
    <source>
        <dbReference type="SAM" id="SignalP"/>
    </source>
</evidence>
<dbReference type="Pfam" id="PF00497">
    <property type="entry name" value="SBP_bac_3"/>
    <property type="match status" value="1"/>
</dbReference>
<dbReference type="InterPro" id="IPR001638">
    <property type="entry name" value="Solute-binding_3/MltF_N"/>
</dbReference>
<proteinExistence type="predicted"/>